<keyword evidence="4" id="KW-0235">DNA replication</keyword>
<evidence type="ECO:0000259" key="5">
    <source>
        <dbReference type="Pfam" id="PF00149"/>
    </source>
</evidence>
<protein>
    <recommendedName>
        <fullName evidence="4">Nuclease SbcCD subunit D</fullName>
    </recommendedName>
</protein>
<comment type="function">
    <text evidence="4">SbcCD cleaves DNA hairpin structures. These structures can inhibit DNA replication and are intermediates in certain DNA recombination reactions. The complex acts as a 3'-&gt;5' double strand exonuclease that can open hairpins. It also has a 5' single-strand endonuclease activity.</text>
</comment>
<keyword evidence="7" id="KW-1185">Reference proteome</keyword>
<dbReference type="GO" id="GO:0006260">
    <property type="term" value="P:DNA replication"/>
    <property type="evidence" value="ECO:0007669"/>
    <property type="project" value="UniProtKB-KW"/>
</dbReference>
<keyword evidence="3 4" id="KW-0269">Exonuclease</keyword>
<dbReference type="Proteomes" id="UP000000310">
    <property type="component" value="Chromosome"/>
</dbReference>
<dbReference type="STRING" id="762903.Pedsa_0559"/>
<dbReference type="InterPro" id="IPR050535">
    <property type="entry name" value="DNA_Repair-Maintenance_Comp"/>
</dbReference>
<evidence type="ECO:0000256" key="4">
    <source>
        <dbReference type="RuleBase" id="RU363069"/>
    </source>
</evidence>
<dbReference type="eggNOG" id="COG0420">
    <property type="taxonomic scope" value="Bacteria"/>
</dbReference>
<dbReference type="EMBL" id="CP002545">
    <property type="protein sequence ID" value="ADY51138.1"/>
    <property type="molecule type" value="Genomic_DNA"/>
</dbReference>
<keyword evidence="4" id="KW-0233">DNA recombination</keyword>
<evidence type="ECO:0000313" key="7">
    <source>
        <dbReference type="Proteomes" id="UP000000310"/>
    </source>
</evidence>
<reference evidence="6 7" key="1">
    <citation type="journal article" date="2011" name="Stand. Genomic Sci.">
        <title>Complete genome sequence of the gliding, heparinolytic Pedobacter saltans type strain (113).</title>
        <authorList>
            <person name="Liolios K."/>
            <person name="Sikorski J."/>
            <person name="Lu M."/>
            <person name="Nolan M."/>
            <person name="Lapidus A."/>
            <person name="Lucas S."/>
            <person name="Hammon N."/>
            <person name="Deshpande S."/>
            <person name="Cheng J.F."/>
            <person name="Tapia R."/>
            <person name="Han C."/>
            <person name="Goodwin L."/>
            <person name="Pitluck S."/>
            <person name="Huntemann M."/>
            <person name="Ivanova N."/>
            <person name="Pagani I."/>
            <person name="Mavromatis K."/>
            <person name="Ovchinikova G."/>
            <person name="Pati A."/>
            <person name="Chen A."/>
            <person name="Palaniappan K."/>
            <person name="Land M."/>
            <person name="Hauser L."/>
            <person name="Brambilla E.M."/>
            <person name="Kotsyurbenko O."/>
            <person name="Rohde M."/>
            <person name="Tindall B.J."/>
            <person name="Abt B."/>
            <person name="Goker M."/>
            <person name="Detter J.C."/>
            <person name="Woyke T."/>
            <person name="Bristow J."/>
            <person name="Eisen J.A."/>
            <person name="Markowitz V."/>
            <person name="Hugenholtz P."/>
            <person name="Klenk H.P."/>
            <person name="Kyrpides N.C."/>
        </authorList>
    </citation>
    <scope>NUCLEOTIDE SEQUENCE [LARGE SCALE GENOMIC DNA]</scope>
    <source>
        <strain evidence="7">ATCC 51119 / DSM 12145 / JCM 21818 / LMG 10337 / NBRC 100064 / NCIMB 13643</strain>
    </source>
</reference>
<keyword evidence="2 4" id="KW-0378">Hydrolase</keyword>
<dbReference type="RefSeq" id="WP_013631641.1">
    <property type="nucleotide sequence ID" value="NC_015177.1"/>
</dbReference>
<dbReference type="InterPro" id="IPR004843">
    <property type="entry name" value="Calcineurin-like_PHP"/>
</dbReference>
<dbReference type="GO" id="GO:0008408">
    <property type="term" value="F:3'-5' exonuclease activity"/>
    <property type="evidence" value="ECO:0007669"/>
    <property type="project" value="InterPro"/>
</dbReference>
<feature type="domain" description="Calcineurin-like phosphoesterase" evidence="5">
    <location>
        <begin position="1"/>
        <end position="111"/>
    </location>
</feature>
<dbReference type="PANTHER" id="PTHR30337:SF0">
    <property type="entry name" value="NUCLEASE SBCCD SUBUNIT D"/>
    <property type="match status" value="1"/>
</dbReference>
<dbReference type="InterPro" id="IPR004593">
    <property type="entry name" value="SbcD"/>
</dbReference>
<dbReference type="GO" id="GO:0004519">
    <property type="term" value="F:endonuclease activity"/>
    <property type="evidence" value="ECO:0007669"/>
    <property type="project" value="UniProtKB-KW"/>
</dbReference>
<sequence>MRILHTADWHLGKRLERISRMPEQILVMEEIVRIADEQQVDVVIVAGDLFDNFNPATEAVELLYKTLKRLTNNGKRLVLAIAGNHDSPDRIEAPDPLAKECGIVFVGYPYSHVSTCQLDCGIVISRSEAGFIEVKLPQYDYALRLIVTPYASEYRLKTFLGIDQPEASLREVLQQHWQQLADKYCDSKGVNILATHLFMMKKGTVPPEEPEDEKPILHIGGAQAVFSENVPAQIQYVALGHLHRFQQIDNEPCPIVYSSSPLSYSFSEAGQTKYVTVFDILPDTPVHYEKVALTVGRMLYRKRFETVQEALDWLRQHPDALVELTLVTSDYLKAEDRKALFQNHEGIVSLIPEIKRTQDEKEESQGVDLSQNMDELFVQYFKSRFNGQAPNEDIMNLFKEIKAEQTGE</sequence>
<dbReference type="GO" id="GO:0006310">
    <property type="term" value="P:DNA recombination"/>
    <property type="evidence" value="ECO:0007669"/>
    <property type="project" value="UniProtKB-KW"/>
</dbReference>
<evidence type="ECO:0000256" key="1">
    <source>
        <dbReference type="ARBA" id="ARBA00022722"/>
    </source>
</evidence>
<keyword evidence="4" id="KW-0255">Endonuclease</keyword>
<comment type="similarity">
    <text evidence="4">Belongs to the SbcD family.</text>
</comment>
<evidence type="ECO:0000313" key="6">
    <source>
        <dbReference type="EMBL" id="ADY51138.1"/>
    </source>
</evidence>
<dbReference type="KEGG" id="psn:Pedsa_0559"/>
<comment type="subunit">
    <text evidence="4">Heterodimer of SbcC and SbcD.</text>
</comment>
<evidence type="ECO:0000256" key="3">
    <source>
        <dbReference type="ARBA" id="ARBA00022839"/>
    </source>
</evidence>
<dbReference type="HOGENOM" id="CLU_038045_3_0_10"/>
<proteinExistence type="inferred from homology"/>
<organism evidence="6 7">
    <name type="scientific">Pseudopedobacter saltans (strain ATCC 51119 / DSM 12145 / JCM 21818 / CCUG 39354 / LMG 10337 / NBRC 100064 / NCIMB 13643)</name>
    <name type="common">Pedobacter saltans</name>
    <dbReference type="NCBI Taxonomy" id="762903"/>
    <lineage>
        <taxon>Bacteria</taxon>
        <taxon>Pseudomonadati</taxon>
        <taxon>Bacteroidota</taxon>
        <taxon>Sphingobacteriia</taxon>
        <taxon>Sphingobacteriales</taxon>
        <taxon>Sphingobacteriaceae</taxon>
        <taxon>Pseudopedobacter</taxon>
    </lineage>
</organism>
<dbReference type="InterPro" id="IPR041796">
    <property type="entry name" value="Mre11_N"/>
</dbReference>
<dbReference type="AlphaFoldDB" id="F0S7B3"/>
<keyword evidence="1 4" id="KW-0540">Nuclease</keyword>
<dbReference type="OrthoDB" id="9773856at2"/>
<dbReference type="SUPFAM" id="SSF56300">
    <property type="entry name" value="Metallo-dependent phosphatases"/>
    <property type="match status" value="1"/>
</dbReference>
<dbReference type="PANTHER" id="PTHR30337">
    <property type="entry name" value="COMPONENT OF ATP-DEPENDENT DSDNA EXONUCLEASE"/>
    <property type="match status" value="1"/>
</dbReference>
<dbReference type="InterPro" id="IPR029052">
    <property type="entry name" value="Metallo-depent_PP-like"/>
</dbReference>
<reference evidence="7" key="2">
    <citation type="submission" date="2011-02" db="EMBL/GenBank/DDBJ databases">
        <title>The complete genome of Pedobacter saltans DSM 12145.</title>
        <authorList>
            <consortium name="US DOE Joint Genome Institute (JGI-PGF)"/>
            <person name="Lucas S."/>
            <person name="Copeland A."/>
            <person name="Lapidus A."/>
            <person name="Bruce D."/>
            <person name="Goodwin L."/>
            <person name="Pitluck S."/>
            <person name="Kyrpides N."/>
            <person name="Mavromatis K."/>
            <person name="Pagani I."/>
            <person name="Ivanova N."/>
            <person name="Ovchinnikova G."/>
            <person name="Lu M."/>
            <person name="Detter J.C."/>
            <person name="Han C."/>
            <person name="Land M."/>
            <person name="Hauser L."/>
            <person name="Markowitz V."/>
            <person name="Cheng J.-F."/>
            <person name="Hugenholtz P."/>
            <person name="Woyke T."/>
            <person name="Wu D."/>
            <person name="Tindall B."/>
            <person name="Pomrenke H.G."/>
            <person name="Brambilla E."/>
            <person name="Klenk H.-P."/>
            <person name="Eisen J.A."/>
        </authorList>
    </citation>
    <scope>NUCLEOTIDE SEQUENCE [LARGE SCALE GENOMIC DNA]</scope>
    <source>
        <strain evidence="7">ATCC 51119 / DSM 12145 / JCM 21818 / LMG 10337 / NBRC 100064 / NCIMB 13643</strain>
    </source>
</reference>
<dbReference type="Pfam" id="PF00149">
    <property type="entry name" value="Metallophos"/>
    <property type="match status" value="1"/>
</dbReference>
<name>F0S7B3_PSESL</name>
<dbReference type="NCBIfam" id="TIGR00619">
    <property type="entry name" value="sbcd"/>
    <property type="match status" value="1"/>
</dbReference>
<evidence type="ECO:0000256" key="2">
    <source>
        <dbReference type="ARBA" id="ARBA00022801"/>
    </source>
</evidence>
<dbReference type="CDD" id="cd00840">
    <property type="entry name" value="MPP_Mre11_N"/>
    <property type="match status" value="1"/>
</dbReference>
<accession>F0S7B3</accession>
<gene>
    <name evidence="4" type="primary">sbcD</name>
    <name evidence="6" type="ordered locus">Pedsa_0559</name>
</gene>
<dbReference type="Gene3D" id="3.60.21.10">
    <property type="match status" value="1"/>
</dbReference>